<gene>
    <name evidence="1" type="ORF">LCL61_37085</name>
</gene>
<accession>A0ACD5BP86</accession>
<protein>
    <submittedName>
        <fullName evidence="1">ATP-binding protein</fullName>
    </submittedName>
</protein>
<evidence type="ECO:0000313" key="2">
    <source>
        <dbReference type="Proteomes" id="UP001456344"/>
    </source>
</evidence>
<dbReference type="Proteomes" id="UP001456344">
    <property type="component" value="Chromosome"/>
</dbReference>
<keyword evidence="1" id="KW-0547">Nucleotide-binding</keyword>
<keyword evidence="1" id="KW-0067">ATP-binding</keyword>
<name>A0ACD5BP86_9PSEU</name>
<sequence length="158" mass="17540">MESTETAVPARFSCPMDRSVRASFEELVPALDSEATTLRRQLTFWLEKLPLDPDSGCDIIVATYEALANVVEHAYPGERGWMRLYAEWSGDSVTVVVTDTGCGIPVTPRRPPDASTSRGRGLLLIDKVTDQLHVDTGQDGTQMTMIWRPAVLRQNTIF</sequence>
<keyword evidence="2" id="KW-1185">Reference proteome</keyword>
<dbReference type="EMBL" id="CP150484">
    <property type="protein sequence ID" value="WYW21178.1"/>
    <property type="molecule type" value="Genomic_DNA"/>
</dbReference>
<evidence type="ECO:0000313" key="1">
    <source>
        <dbReference type="EMBL" id="WYW21178.1"/>
    </source>
</evidence>
<proteinExistence type="predicted"/>
<organism evidence="1 2">
    <name type="scientific">Amycolatopsis coloradensis</name>
    <dbReference type="NCBI Taxonomy" id="76021"/>
    <lineage>
        <taxon>Bacteria</taxon>
        <taxon>Bacillati</taxon>
        <taxon>Actinomycetota</taxon>
        <taxon>Actinomycetes</taxon>
        <taxon>Pseudonocardiales</taxon>
        <taxon>Pseudonocardiaceae</taxon>
        <taxon>Amycolatopsis</taxon>
    </lineage>
</organism>
<reference evidence="1" key="1">
    <citation type="submission" date="2023-10" db="EMBL/GenBank/DDBJ databases">
        <title>Whole genome sequencing of actinobacterial strain Amycolatopsis sp. (BCA-696) identifies the underlying plant growth-promoting genes.</title>
        <authorList>
            <person name="Gandham P."/>
            <person name="Vadla N."/>
            <person name="Saji A."/>
            <person name="Srinivas V."/>
            <person name="Ruperao P."/>
            <person name="Selvanayagam S."/>
            <person name="Saxena R.K."/>
            <person name="Rathore A."/>
            <person name="Gopalakrishnan S."/>
            <person name="Thakur V."/>
        </authorList>
    </citation>
    <scope>NUCLEOTIDE SEQUENCE</scope>
    <source>
        <strain evidence="1">BCA-696</strain>
    </source>
</reference>